<feature type="region of interest" description="Disordered" evidence="2">
    <location>
        <begin position="43"/>
        <end position="94"/>
    </location>
</feature>
<evidence type="ECO:0000313" key="4">
    <source>
        <dbReference type="Proteomes" id="UP000087171"/>
    </source>
</evidence>
<keyword evidence="1" id="KW-0862">Zinc</keyword>
<feature type="domain" description="CCHC-type" evidence="3">
    <location>
        <begin position="103"/>
        <end position="116"/>
    </location>
</feature>
<dbReference type="PANTHER" id="PTHR15503:SF45">
    <property type="entry name" value="RNA-DIRECTED DNA POLYMERASE HOMOLOG"/>
    <property type="match status" value="1"/>
</dbReference>
<name>A0A1S2Z5V3_CICAR</name>
<dbReference type="SMART" id="SM00343">
    <property type="entry name" value="ZnF_C2HC"/>
    <property type="match status" value="2"/>
</dbReference>
<accession>A0A1S2Z5V3</accession>
<dbReference type="RefSeq" id="XP_004515631.1">
    <property type="nucleotide sequence ID" value="XM_004515574.1"/>
</dbReference>
<dbReference type="PANTHER" id="PTHR15503">
    <property type="entry name" value="LDOC1 RELATED"/>
    <property type="match status" value="1"/>
</dbReference>
<feature type="compositionally biased region" description="Polar residues" evidence="2">
    <location>
        <begin position="46"/>
        <end position="68"/>
    </location>
</feature>
<reference evidence="5" key="1">
    <citation type="submission" date="2025-08" db="UniProtKB">
        <authorList>
            <consortium name="RefSeq"/>
        </authorList>
    </citation>
    <scope>IDENTIFICATION</scope>
    <source>
        <tissue evidence="5">Etiolated seedlings</tissue>
    </source>
</reference>
<dbReference type="SUPFAM" id="SSF50630">
    <property type="entry name" value="Acid proteases"/>
    <property type="match status" value="1"/>
</dbReference>
<dbReference type="PROSITE" id="PS50158">
    <property type="entry name" value="ZF_CCHC"/>
    <property type="match status" value="1"/>
</dbReference>
<keyword evidence="4" id="KW-1185">Reference proteome</keyword>
<dbReference type="Pfam" id="PF00098">
    <property type="entry name" value="zf-CCHC"/>
    <property type="match status" value="1"/>
</dbReference>
<dbReference type="GO" id="GO:0003676">
    <property type="term" value="F:nucleic acid binding"/>
    <property type="evidence" value="ECO:0007669"/>
    <property type="project" value="InterPro"/>
</dbReference>
<evidence type="ECO:0000256" key="2">
    <source>
        <dbReference type="SAM" id="MobiDB-lite"/>
    </source>
</evidence>
<proteinExistence type="predicted"/>
<dbReference type="Proteomes" id="UP000087171">
    <property type="component" value="Unplaced"/>
</dbReference>
<sequence>MCHRFQDVLKYEIQDSLLPLGITHFQPLVEKCREVEAMKNCMRNRGGTSNHGGPTRPSNQNQGRSRPNQKPYDRPQGSNKGPYRPMTSISDDRRMTSESKPYCYHCGDPRHFADKCTLNDSVCFKCQKPEHLARDFKEPKAEALLKATKVTRPTTQGRVYNINGQGTSCPNESFQGECEISSNILTVLFNSDATHSFISMDCVKLLELHVTTLLFDLFVTTAADKTLTANTACMHCPIVVLSRKFNVNLICLALKNLDVIFGMDWLSYHYILLDCGRKTVIFPDPELSKFLAAHEIKVALKE</sequence>
<dbReference type="InterPro" id="IPR001878">
    <property type="entry name" value="Znf_CCHC"/>
</dbReference>
<gene>
    <name evidence="5" type="primary">LOC101505108</name>
</gene>
<evidence type="ECO:0000256" key="1">
    <source>
        <dbReference type="PROSITE-ProRule" id="PRU00047"/>
    </source>
</evidence>
<protein>
    <submittedName>
        <fullName evidence="5">Uncharacterized protein LOC101505108</fullName>
    </submittedName>
</protein>
<dbReference type="AlphaFoldDB" id="A0A1S2Z5V3"/>
<dbReference type="InterPro" id="IPR032567">
    <property type="entry name" value="RTL1-rel"/>
</dbReference>
<evidence type="ECO:0000313" key="5">
    <source>
        <dbReference type="RefSeq" id="XP_004515631.1"/>
    </source>
</evidence>
<dbReference type="InterPro" id="IPR021109">
    <property type="entry name" value="Peptidase_aspartic_dom_sf"/>
</dbReference>
<keyword evidence="1" id="KW-0479">Metal-binding</keyword>
<evidence type="ECO:0000259" key="3">
    <source>
        <dbReference type="PROSITE" id="PS50158"/>
    </source>
</evidence>
<dbReference type="CDD" id="cd00303">
    <property type="entry name" value="retropepsin_like"/>
    <property type="match status" value="1"/>
</dbReference>
<dbReference type="Gene3D" id="2.40.70.10">
    <property type="entry name" value="Acid Proteases"/>
    <property type="match status" value="1"/>
</dbReference>
<dbReference type="GO" id="GO:0008270">
    <property type="term" value="F:zinc ion binding"/>
    <property type="evidence" value="ECO:0007669"/>
    <property type="project" value="UniProtKB-KW"/>
</dbReference>
<dbReference type="Pfam" id="PF08284">
    <property type="entry name" value="RVP_2"/>
    <property type="match status" value="1"/>
</dbReference>
<dbReference type="OrthoDB" id="1427639at2759"/>
<dbReference type="KEGG" id="cam:101505108"/>
<dbReference type="SUPFAM" id="SSF57756">
    <property type="entry name" value="Retrovirus zinc finger-like domains"/>
    <property type="match status" value="1"/>
</dbReference>
<dbReference type="GeneID" id="101505108"/>
<dbReference type="InterPro" id="IPR036875">
    <property type="entry name" value="Znf_CCHC_sf"/>
</dbReference>
<dbReference type="Gene3D" id="4.10.60.10">
    <property type="entry name" value="Zinc finger, CCHC-type"/>
    <property type="match status" value="1"/>
</dbReference>
<keyword evidence="1" id="KW-0863">Zinc-finger</keyword>
<organism evidence="4 5">
    <name type="scientific">Cicer arietinum</name>
    <name type="common">Chickpea</name>
    <name type="synonym">Garbanzo</name>
    <dbReference type="NCBI Taxonomy" id="3827"/>
    <lineage>
        <taxon>Eukaryota</taxon>
        <taxon>Viridiplantae</taxon>
        <taxon>Streptophyta</taxon>
        <taxon>Embryophyta</taxon>
        <taxon>Tracheophyta</taxon>
        <taxon>Spermatophyta</taxon>
        <taxon>Magnoliopsida</taxon>
        <taxon>eudicotyledons</taxon>
        <taxon>Gunneridae</taxon>
        <taxon>Pentapetalae</taxon>
        <taxon>rosids</taxon>
        <taxon>fabids</taxon>
        <taxon>Fabales</taxon>
        <taxon>Fabaceae</taxon>
        <taxon>Papilionoideae</taxon>
        <taxon>50 kb inversion clade</taxon>
        <taxon>NPAAA clade</taxon>
        <taxon>Hologalegina</taxon>
        <taxon>IRL clade</taxon>
        <taxon>Cicereae</taxon>
        <taxon>Cicer</taxon>
    </lineage>
</organism>
<dbReference type="PaxDb" id="3827-XP_004515631.1"/>